<name>A0AAV5UIJ7_9BILA</name>
<dbReference type="PANTHER" id="PTHR10736">
    <property type="entry name" value="BESTROPHIN"/>
    <property type="match status" value="1"/>
</dbReference>
<protein>
    <recommendedName>
        <fullName evidence="6">Bestrophin homolog</fullName>
    </recommendedName>
</protein>
<comment type="subcellular location">
    <subcellularLocation>
        <location evidence="6">Cell membrane</location>
        <topology evidence="6">Multi-pass membrane protein</topology>
    </subcellularLocation>
    <subcellularLocation>
        <location evidence="1">Membrane</location>
    </subcellularLocation>
</comment>
<evidence type="ECO:0000313" key="7">
    <source>
        <dbReference type="EMBL" id="GMT06291.1"/>
    </source>
</evidence>
<evidence type="ECO:0000256" key="6">
    <source>
        <dbReference type="RuleBase" id="RU363126"/>
    </source>
</evidence>
<evidence type="ECO:0000256" key="2">
    <source>
        <dbReference type="ARBA" id="ARBA00022692"/>
    </source>
</evidence>
<dbReference type="AlphaFoldDB" id="A0AAV5UIJ7"/>
<keyword evidence="6" id="KW-0869">Chloride channel</keyword>
<dbReference type="PANTHER" id="PTHR10736:SF58">
    <property type="entry name" value="BESTROPHIN HOMOLOG-RELATED"/>
    <property type="match status" value="1"/>
</dbReference>
<organism evidence="7 8">
    <name type="scientific">Pristionchus entomophagus</name>
    <dbReference type="NCBI Taxonomy" id="358040"/>
    <lineage>
        <taxon>Eukaryota</taxon>
        <taxon>Metazoa</taxon>
        <taxon>Ecdysozoa</taxon>
        <taxon>Nematoda</taxon>
        <taxon>Chromadorea</taxon>
        <taxon>Rhabditida</taxon>
        <taxon>Rhabditina</taxon>
        <taxon>Diplogasteromorpha</taxon>
        <taxon>Diplogasteroidea</taxon>
        <taxon>Neodiplogasteridae</taxon>
        <taxon>Pristionchus</taxon>
    </lineage>
</organism>
<comment type="similarity">
    <text evidence="5 6">Belongs to the anion channel-forming bestrophin (TC 1.A.46) family. Calcium-sensitive chloride channel subfamily.</text>
</comment>
<dbReference type="GO" id="GO:0005254">
    <property type="term" value="F:chloride channel activity"/>
    <property type="evidence" value="ECO:0007669"/>
    <property type="project" value="UniProtKB-KW"/>
</dbReference>
<proteinExistence type="inferred from homology"/>
<keyword evidence="6" id="KW-1003">Cell membrane</keyword>
<evidence type="ECO:0000256" key="4">
    <source>
        <dbReference type="ARBA" id="ARBA00023136"/>
    </source>
</evidence>
<dbReference type="GO" id="GO:0005886">
    <property type="term" value="C:plasma membrane"/>
    <property type="evidence" value="ECO:0007669"/>
    <property type="project" value="UniProtKB-SubCell"/>
</dbReference>
<evidence type="ECO:0000256" key="5">
    <source>
        <dbReference type="ARBA" id="ARBA00034769"/>
    </source>
</evidence>
<keyword evidence="4 6" id="KW-0472">Membrane</keyword>
<keyword evidence="3 6" id="KW-1133">Transmembrane helix</keyword>
<evidence type="ECO:0000256" key="1">
    <source>
        <dbReference type="ARBA" id="ARBA00004370"/>
    </source>
</evidence>
<dbReference type="GO" id="GO:0034707">
    <property type="term" value="C:chloride channel complex"/>
    <property type="evidence" value="ECO:0007669"/>
    <property type="project" value="UniProtKB-KW"/>
</dbReference>
<dbReference type="EMBL" id="BTSX01000006">
    <property type="protein sequence ID" value="GMT06291.1"/>
    <property type="molecule type" value="Genomic_DNA"/>
</dbReference>
<feature type="non-terminal residue" evidence="7">
    <location>
        <position position="353"/>
    </location>
</feature>
<comment type="caution">
    <text evidence="7">The sequence shown here is derived from an EMBL/GenBank/DDBJ whole genome shotgun (WGS) entry which is preliminary data.</text>
</comment>
<evidence type="ECO:0000313" key="8">
    <source>
        <dbReference type="Proteomes" id="UP001432027"/>
    </source>
</evidence>
<dbReference type="InterPro" id="IPR000615">
    <property type="entry name" value="Bestrophin"/>
</dbReference>
<gene>
    <name evidence="7" type="ORF">PENTCL1PPCAC_28465</name>
</gene>
<keyword evidence="6" id="KW-0868">Chloride</keyword>
<sequence>YNRDVASATWWASLRILLRWRGSIWKSVLPELILYLAIYYIIFGILWWREYWNNITYEKYYNITWTPEQRETKVEERTLIDDPYIISLVRNYGSDYSVPLIMLLSFFTTKAFERWQYIFNNIAYAENLALTVNAFIKGSDRIAQLARQTVMRQAILAQILVYRDVSISVRKRFPTMESLIEADMLKPDELKMLESSFNPYNVFTIPFCWITTLLTKLRQDGNITGEPTYVNLFTEMKEFRKKLETVYNYDCVPIPLAYPQIVSVAVRIHCMVVVIGKLFIFARNEGYWMLNANFALVNGPELLIYLAWLKVAEILANPLGEDDDDLELNHIIDRNNFLSRSIIEAHDLCPILE</sequence>
<keyword evidence="8" id="KW-1185">Reference proteome</keyword>
<feature type="transmembrane region" description="Helical" evidence="6">
    <location>
        <begin position="28"/>
        <end position="48"/>
    </location>
</feature>
<keyword evidence="2 6" id="KW-0812">Transmembrane</keyword>
<keyword evidence="6" id="KW-0813">Transport</keyword>
<feature type="non-terminal residue" evidence="7">
    <location>
        <position position="1"/>
    </location>
</feature>
<reference evidence="7" key="1">
    <citation type="submission" date="2023-10" db="EMBL/GenBank/DDBJ databases">
        <title>Genome assembly of Pristionchus species.</title>
        <authorList>
            <person name="Yoshida K."/>
            <person name="Sommer R.J."/>
        </authorList>
    </citation>
    <scope>NUCLEOTIDE SEQUENCE</scope>
    <source>
        <strain evidence="7">RS0144</strain>
    </source>
</reference>
<keyword evidence="6" id="KW-0406">Ion transport</keyword>
<dbReference type="Pfam" id="PF01062">
    <property type="entry name" value="Bestrophin"/>
    <property type="match status" value="1"/>
</dbReference>
<dbReference type="Proteomes" id="UP001432027">
    <property type="component" value="Unassembled WGS sequence"/>
</dbReference>
<keyword evidence="6" id="KW-0407">Ion channel</keyword>
<evidence type="ECO:0000256" key="3">
    <source>
        <dbReference type="ARBA" id="ARBA00022989"/>
    </source>
</evidence>
<comment type="caution">
    <text evidence="6">Lacks conserved residue(s) required for the propagation of feature annotation.</text>
</comment>
<comment type="function">
    <text evidence="6">Forms chloride channels.</text>
</comment>
<accession>A0AAV5UIJ7</accession>
<dbReference type="InterPro" id="IPR021134">
    <property type="entry name" value="Bestrophin-like"/>
</dbReference>